<keyword evidence="2" id="KW-1185">Reference proteome</keyword>
<reference evidence="1 2" key="1">
    <citation type="journal article" date="2014" name="Arch. Microbiol.">
        <title>Bacillus mesophilum sp. nov., strain IITR-54T, a novel 4-chlorobiphenyl dechlorinating bacterium.</title>
        <authorList>
            <person name="Manickam N."/>
            <person name="Singh N.K."/>
            <person name="Bajaj A."/>
            <person name="Kumar R.M."/>
            <person name="Kaur G."/>
            <person name="Kaur N."/>
            <person name="Bala M."/>
            <person name="Kumar A."/>
            <person name="Mayilraj S."/>
        </authorList>
    </citation>
    <scope>NUCLEOTIDE SEQUENCE [LARGE SCALE GENOMIC DNA]</scope>
    <source>
        <strain evidence="1 2">IITR-54</strain>
    </source>
</reference>
<dbReference type="EMBL" id="WBOT01000003">
    <property type="protein sequence ID" value="KAB2332926.1"/>
    <property type="molecule type" value="Genomic_DNA"/>
</dbReference>
<sequence>MTTEITVVDSIMGSGKTQWAIQHMSEAGPMNNFIYITPFLSEVARVKASVTGRTFVEPTIFNDTSKLEDLKRLIASNRDIVSTHALFSRADEEVIELLEQSGYTLILDEVMDVVDSVTIKATDIRRLQSNKDIVIDEETKRVDWIGDPEDKSRYRDIRELAQAGNLYLFRGSFMVWAFPPAVFRAFPKAIVLTYLFKCQMQRYYFDMFNFTYDYKGVKSNGDRYELCDYDPKSERRDDLRKLIKVYEGKMNDIGRGKFALSQSKLKQYDDATLTQIKNNAANFFRRYADNAKKADVYLSTLKEVEPLLTPRGFKNTFIPHNARATNEYADKRAVAYLINRFMNREKGAFFQDNGISIDEDLYAVSELVQWLWRSRIRRGEPIDAYIPSERMRGLLDAWAKYKI</sequence>
<dbReference type="AlphaFoldDB" id="A0A7V7RM22"/>
<dbReference type="Proteomes" id="UP000441354">
    <property type="component" value="Unassembled WGS sequence"/>
</dbReference>
<evidence type="ECO:0000313" key="1">
    <source>
        <dbReference type="EMBL" id="KAB2332926.1"/>
    </source>
</evidence>
<comment type="caution">
    <text evidence="1">The sequence shown here is derived from an EMBL/GenBank/DDBJ whole genome shotgun (WGS) entry which is preliminary data.</text>
</comment>
<gene>
    <name evidence="1" type="ORF">F7732_12660</name>
</gene>
<name>A0A7V7RM22_9BACI</name>
<accession>A0A7V7RM22</accession>
<proteinExistence type="predicted"/>
<evidence type="ECO:0000313" key="2">
    <source>
        <dbReference type="Proteomes" id="UP000441354"/>
    </source>
</evidence>
<dbReference type="RefSeq" id="WP_151574356.1">
    <property type="nucleotide sequence ID" value="NZ_WBOT01000003.1"/>
</dbReference>
<organism evidence="1 2">
    <name type="scientific">Bacillus mesophilum</name>
    <dbReference type="NCBI Taxonomy" id="1071718"/>
    <lineage>
        <taxon>Bacteria</taxon>
        <taxon>Bacillati</taxon>
        <taxon>Bacillota</taxon>
        <taxon>Bacilli</taxon>
        <taxon>Bacillales</taxon>
        <taxon>Bacillaceae</taxon>
        <taxon>Bacillus</taxon>
    </lineage>
</organism>
<dbReference type="OrthoDB" id="1898893at2"/>
<protein>
    <submittedName>
        <fullName evidence="1">Uncharacterized protein</fullName>
    </submittedName>
</protein>